<protein>
    <submittedName>
        <fullName evidence="3">Uncharacterized protein</fullName>
    </submittedName>
</protein>
<dbReference type="PANTHER" id="PTHR33365">
    <property type="entry name" value="YALI0B05434P"/>
    <property type="match status" value="1"/>
</dbReference>
<dbReference type="Pfam" id="PF11807">
    <property type="entry name" value="UstYa"/>
    <property type="match status" value="1"/>
</dbReference>
<dbReference type="OrthoDB" id="4133761at2759"/>
<dbReference type="PANTHER" id="PTHR33365:SF4">
    <property type="entry name" value="CYCLOCHLOROTINE BIOSYNTHESIS PROTEIN O"/>
    <property type="match status" value="1"/>
</dbReference>
<dbReference type="STRING" id="1182543.W9XGP3"/>
<dbReference type="GeneID" id="19185365"/>
<accession>W9XGP3</accession>
<dbReference type="InterPro" id="IPR021765">
    <property type="entry name" value="UstYa-like"/>
</dbReference>
<comment type="similarity">
    <text evidence="2">Belongs to the ustYa family.</text>
</comment>
<dbReference type="Proteomes" id="UP000019471">
    <property type="component" value="Unassembled WGS sequence"/>
</dbReference>
<dbReference type="AlphaFoldDB" id="W9XGP3"/>
<proteinExistence type="inferred from homology"/>
<evidence type="ECO:0000256" key="2">
    <source>
        <dbReference type="ARBA" id="ARBA00035112"/>
    </source>
</evidence>
<evidence type="ECO:0000313" key="3">
    <source>
        <dbReference type="EMBL" id="EXJ76121.1"/>
    </source>
</evidence>
<comment type="caution">
    <text evidence="3">The sequence shown here is derived from an EMBL/GenBank/DDBJ whole genome shotgun (WGS) entry which is preliminary data.</text>
</comment>
<evidence type="ECO:0000256" key="1">
    <source>
        <dbReference type="ARBA" id="ARBA00004685"/>
    </source>
</evidence>
<sequence>MVLSSDRNLRTKRKIEPAKSTIATKRTKFSGTMKYTDGGHLYMDMSPENVRYFGEPSPEVDQAWAELIGPAMQFSMSREEADALAVKSYEHPKDGFLVTPDVLHTLHCVNHVRKIIDSEYYFKVPLHGLPRKQRVHTVIQCHMDLTPVTTMYFGSVNTEVGNFEQEHTCRDLEPLRVWATRRKQADQARLKALGEGGDGHLGPEPLPTHGYVDNEDALLPWNSTLSEID</sequence>
<comment type="pathway">
    <text evidence="1">Mycotoxin biosynthesis.</text>
</comment>
<name>W9XGP3_9EURO</name>
<dbReference type="GO" id="GO:0043386">
    <property type="term" value="P:mycotoxin biosynthetic process"/>
    <property type="evidence" value="ECO:0007669"/>
    <property type="project" value="InterPro"/>
</dbReference>
<reference evidence="3 4" key="1">
    <citation type="submission" date="2013-03" db="EMBL/GenBank/DDBJ databases">
        <title>The Genome Sequence of Cladophialophora psammophila CBS 110553.</title>
        <authorList>
            <consortium name="The Broad Institute Genomics Platform"/>
            <person name="Cuomo C."/>
            <person name="de Hoog S."/>
            <person name="Gorbushina A."/>
            <person name="Walker B."/>
            <person name="Young S.K."/>
            <person name="Zeng Q."/>
            <person name="Gargeya S."/>
            <person name="Fitzgerald M."/>
            <person name="Haas B."/>
            <person name="Abouelleil A."/>
            <person name="Allen A.W."/>
            <person name="Alvarado L."/>
            <person name="Arachchi H.M."/>
            <person name="Berlin A.M."/>
            <person name="Chapman S.B."/>
            <person name="Gainer-Dewar J."/>
            <person name="Goldberg J."/>
            <person name="Griggs A."/>
            <person name="Gujja S."/>
            <person name="Hansen M."/>
            <person name="Howarth C."/>
            <person name="Imamovic A."/>
            <person name="Ireland A."/>
            <person name="Larimer J."/>
            <person name="McCowan C."/>
            <person name="Murphy C."/>
            <person name="Pearson M."/>
            <person name="Poon T.W."/>
            <person name="Priest M."/>
            <person name="Roberts A."/>
            <person name="Saif S."/>
            <person name="Shea T."/>
            <person name="Sisk P."/>
            <person name="Sykes S."/>
            <person name="Wortman J."/>
            <person name="Nusbaum C."/>
            <person name="Birren B."/>
        </authorList>
    </citation>
    <scope>NUCLEOTIDE SEQUENCE [LARGE SCALE GENOMIC DNA]</scope>
    <source>
        <strain evidence="3 4">CBS 110553</strain>
    </source>
</reference>
<dbReference type="EMBL" id="AMGX01000001">
    <property type="protein sequence ID" value="EXJ76121.1"/>
    <property type="molecule type" value="Genomic_DNA"/>
</dbReference>
<dbReference type="RefSeq" id="XP_007739438.1">
    <property type="nucleotide sequence ID" value="XM_007741248.1"/>
</dbReference>
<evidence type="ECO:0000313" key="4">
    <source>
        <dbReference type="Proteomes" id="UP000019471"/>
    </source>
</evidence>
<organism evidence="3 4">
    <name type="scientific">Cladophialophora psammophila CBS 110553</name>
    <dbReference type="NCBI Taxonomy" id="1182543"/>
    <lineage>
        <taxon>Eukaryota</taxon>
        <taxon>Fungi</taxon>
        <taxon>Dikarya</taxon>
        <taxon>Ascomycota</taxon>
        <taxon>Pezizomycotina</taxon>
        <taxon>Eurotiomycetes</taxon>
        <taxon>Chaetothyriomycetidae</taxon>
        <taxon>Chaetothyriales</taxon>
        <taxon>Herpotrichiellaceae</taxon>
        <taxon>Cladophialophora</taxon>
    </lineage>
</organism>
<gene>
    <name evidence="3" type="ORF">A1O5_00629</name>
</gene>
<dbReference type="HOGENOM" id="CLU_1209717_0_0_1"/>
<keyword evidence="4" id="KW-1185">Reference proteome</keyword>